<dbReference type="Proteomes" id="UP000322159">
    <property type="component" value="Chromosome"/>
</dbReference>
<feature type="transmembrane region" description="Helical" evidence="2">
    <location>
        <begin position="104"/>
        <end position="126"/>
    </location>
</feature>
<gene>
    <name evidence="3" type="ORF">FLP23_03470</name>
</gene>
<evidence type="ECO:0000256" key="1">
    <source>
        <dbReference type="SAM" id="MobiDB-lite"/>
    </source>
</evidence>
<dbReference type="InterPro" id="IPR038750">
    <property type="entry name" value="YczE/YyaS-like"/>
</dbReference>
<dbReference type="OrthoDB" id="154912at2"/>
<feature type="transmembrane region" description="Helical" evidence="2">
    <location>
        <begin position="45"/>
        <end position="68"/>
    </location>
</feature>
<organism evidence="3 4">
    <name type="scientific">Protaetiibacter larvae</name>
    <dbReference type="NCBI Taxonomy" id="2592654"/>
    <lineage>
        <taxon>Bacteria</taxon>
        <taxon>Bacillati</taxon>
        <taxon>Actinomycetota</taxon>
        <taxon>Actinomycetes</taxon>
        <taxon>Micrococcales</taxon>
        <taxon>Microbacteriaceae</taxon>
        <taxon>Protaetiibacter</taxon>
    </lineage>
</organism>
<dbReference type="EMBL" id="CP043504">
    <property type="protein sequence ID" value="QEO09157.1"/>
    <property type="molecule type" value="Genomic_DNA"/>
</dbReference>
<protein>
    <recommendedName>
        <fullName evidence="5">YitT family protein</fullName>
    </recommendedName>
</protein>
<dbReference type="Pfam" id="PF19700">
    <property type="entry name" value="DUF6198"/>
    <property type="match status" value="1"/>
</dbReference>
<dbReference type="RefSeq" id="WP_149324587.1">
    <property type="nucleotide sequence ID" value="NZ_CP043504.1"/>
</dbReference>
<name>A0A5C1Y888_9MICO</name>
<evidence type="ECO:0000313" key="3">
    <source>
        <dbReference type="EMBL" id="QEO09157.1"/>
    </source>
</evidence>
<evidence type="ECO:0000256" key="2">
    <source>
        <dbReference type="SAM" id="Phobius"/>
    </source>
</evidence>
<reference evidence="3 4" key="1">
    <citation type="submission" date="2019-09" db="EMBL/GenBank/DDBJ databases">
        <title>Genome sequencing of strain KACC 19322.</title>
        <authorList>
            <person name="Heo J."/>
            <person name="Kim S.-J."/>
            <person name="Kim J.-S."/>
            <person name="Hong S.-B."/>
            <person name="Kwon S.-W."/>
        </authorList>
    </citation>
    <scope>NUCLEOTIDE SEQUENCE [LARGE SCALE GENOMIC DNA]</scope>
    <source>
        <strain evidence="3 4">KACC 19322</strain>
    </source>
</reference>
<dbReference type="PANTHER" id="PTHR40078">
    <property type="entry name" value="INTEGRAL MEMBRANE PROTEIN-RELATED"/>
    <property type="match status" value="1"/>
</dbReference>
<keyword evidence="2" id="KW-0472">Membrane</keyword>
<feature type="transmembrane region" description="Helical" evidence="2">
    <location>
        <begin position="80"/>
        <end position="98"/>
    </location>
</feature>
<feature type="transmembrane region" description="Helical" evidence="2">
    <location>
        <begin position="12"/>
        <end position="33"/>
    </location>
</feature>
<feature type="region of interest" description="Disordered" evidence="1">
    <location>
        <begin position="203"/>
        <end position="222"/>
    </location>
</feature>
<feature type="transmembrane region" description="Helical" evidence="2">
    <location>
        <begin position="173"/>
        <end position="193"/>
    </location>
</feature>
<sequence>MTNRLLWARRIGQLLVGLFLYGIAIALMVRAGIGVAPWDVLTQGVSAQTGIAFGLVTNLIGVVVLLLWIPIRQKPGVGTVLNVLLIGPSAQLGLGWIPQQDSPVLQGLMFAGGLVLLAIATGLYVGARLGPGPRDGLMTGLHARTGWPIWVVRTGIEVAVLTIGWLLGGQVGIGTLAFALLIGPMVGVTIPLLRVPERSVGAEPSAEASAAPVDSSTQPATA</sequence>
<dbReference type="PANTHER" id="PTHR40078:SF1">
    <property type="entry name" value="INTEGRAL MEMBRANE PROTEIN"/>
    <property type="match status" value="1"/>
</dbReference>
<dbReference type="AlphaFoldDB" id="A0A5C1Y888"/>
<evidence type="ECO:0000313" key="4">
    <source>
        <dbReference type="Proteomes" id="UP000322159"/>
    </source>
</evidence>
<keyword evidence="2" id="KW-1133">Transmembrane helix</keyword>
<keyword evidence="2" id="KW-0812">Transmembrane</keyword>
<feature type="compositionally biased region" description="Low complexity" evidence="1">
    <location>
        <begin position="203"/>
        <end position="216"/>
    </location>
</feature>
<accession>A0A5C1Y888</accession>
<evidence type="ECO:0008006" key="5">
    <source>
        <dbReference type="Google" id="ProtNLM"/>
    </source>
</evidence>
<keyword evidence="4" id="KW-1185">Reference proteome</keyword>
<proteinExistence type="predicted"/>
<dbReference type="KEGG" id="lyk:FLP23_03470"/>
<feature type="transmembrane region" description="Helical" evidence="2">
    <location>
        <begin position="147"/>
        <end position="167"/>
    </location>
</feature>